<accession>A0ABV7X8V4</accession>
<reference evidence="3" key="1">
    <citation type="journal article" date="2019" name="Int. J. Syst. Evol. Microbiol.">
        <title>The Global Catalogue of Microorganisms (GCM) 10K type strain sequencing project: providing services to taxonomists for standard genome sequencing and annotation.</title>
        <authorList>
            <consortium name="The Broad Institute Genomics Platform"/>
            <consortium name="The Broad Institute Genome Sequencing Center for Infectious Disease"/>
            <person name="Wu L."/>
            <person name="Ma J."/>
        </authorList>
    </citation>
    <scope>NUCLEOTIDE SEQUENCE [LARGE SCALE GENOMIC DNA]</scope>
    <source>
        <strain evidence="3">KCTC 42644</strain>
    </source>
</reference>
<keyword evidence="1" id="KW-0732">Signal</keyword>
<evidence type="ECO:0000256" key="1">
    <source>
        <dbReference type="SAM" id="SignalP"/>
    </source>
</evidence>
<evidence type="ECO:0000313" key="2">
    <source>
        <dbReference type="EMBL" id="MFC3711692.1"/>
    </source>
</evidence>
<dbReference type="Proteomes" id="UP001595615">
    <property type="component" value="Unassembled WGS sequence"/>
</dbReference>
<proteinExistence type="predicted"/>
<feature type="chain" id="PRO_5045297817" evidence="1">
    <location>
        <begin position="21"/>
        <end position="213"/>
    </location>
</feature>
<protein>
    <submittedName>
        <fullName evidence="2">DUF6134 family protein</fullName>
    </submittedName>
</protein>
<dbReference type="RefSeq" id="WP_380857118.1">
    <property type="nucleotide sequence ID" value="NZ_JBHRXV010000003.1"/>
</dbReference>
<organism evidence="2 3">
    <name type="scientific">Sphingoaurantiacus capsulatus</name>
    <dbReference type="NCBI Taxonomy" id="1771310"/>
    <lineage>
        <taxon>Bacteria</taxon>
        <taxon>Pseudomonadati</taxon>
        <taxon>Pseudomonadota</taxon>
        <taxon>Alphaproteobacteria</taxon>
        <taxon>Sphingomonadales</taxon>
        <taxon>Sphingosinicellaceae</taxon>
        <taxon>Sphingoaurantiacus</taxon>
    </lineage>
</organism>
<gene>
    <name evidence="2" type="ORF">ACFOMD_03865</name>
</gene>
<dbReference type="EMBL" id="JBHRXV010000003">
    <property type="protein sequence ID" value="MFC3711692.1"/>
    <property type="molecule type" value="Genomic_DNA"/>
</dbReference>
<evidence type="ECO:0000313" key="3">
    <source>
        <dbReference type="Proteomes" id="UP001595615"/>
    </source>
</evidence>
<sequence>MIDRRLFIAGLACAALPARAALPVPPARVLAFDVMRKGKKIGAHGLRFETSGDELRVIIDVALDVSFGPIKLFTYRHNAVEIWRGDEWVSVQATTTQNGEKMLVTGRRTATGVAVDGPKGKFAAPANTLAATHWNRRMLDGPFLNTQTGEVQRPKIERRGEVMIAARGERVIRAEHFAMAGEVVLDTYYDAAPSWAGLRFKGGDGSTITYERV</sequence>
<comment type="caution">
    <text evidence="2">The sequence shown here is derived from an EMBL/GenBank/DDBJ whole genome shotgun (WGS) entry which is preliminary data.</text>
</comment>
<feature type="signal peptide" evidence="1">
    <location>
        <begin position="1"/>
        <end position="20"/>
    </location>
</feature>
<dbReference type="InterPro" id="IPR045767">
    <property type="entry name" value="DUF6134"/>
</dbReference>
<keyword evidence="3" id="KW-1185">Reference proteome</keyword>
<name>A0ABV7X8V4_9SPHN</name>
<dbReference type="Pfam" id="PF19630">
    <property type="entry name" value="DUF6134"/>
    <property type="match status" value="1"/>
</dbReference>